<gene>
    <name evidence="2" type="ORF">PACLA_8A083248</name>
</gene>
<dbReference type="AlphaFoldDB" id="A0A7D9J4G5"/>
<name>A0A7D9J4G5_PARCT</name>
<reference evidence="2" key="1">
    <citation type="submission" date="2020-04" db="EMBL/GenBank/DDBJ databases">
        <authorList>
            <person name="Alioto T."/>
            <person name="Alioto T."/>
            <person name="Gomez Garrido J."/>
        </authorList>
    </citation>
    <scope>NUCLEOTIDE SEQUENCE</scope>
    <source>
        <strain evidence="2">A484AB</strain>
    </source>
</reference>
<dbReference type="OrthoDB" id="5962154at2759"/>
<dbReference type="Gene3D" id="3.30.40.10">
    <property type="entry name" value="Zinc/RING finger domain, C3HC4 (zinc finger)"/>
    <property type="match status" value="1"/>
</dbReference>
<dbReference type="Proteomes" id="UP001152795">
    <property type="component" value="Unassembled WGS sequence"/>
</dbReference>
<feature type="region of interest" description="Disordered" evidence="1">
    <location>
        <begin position="297"/>
        <end position="345"/>
    </location>
</feature>
<proteinExistence type="predicted"/>
<organism evidence="2 3">
    <name type="scientific">Paramuricea clavata</name>
    <name type="common">Red gorgonian</name>
    <name type="synonym">Violescent sea-whip</name>
    <dbReference type="NCBI Taxonomy" id="317549"/>
    <lineage>
        <taxon>Eukaryota</taxon>
        <taxon>Metazoa</taxon>
        <taxon>Cnidaria</taxon>
        <taxon>Anthozoa</taxon>
        <taxon>Octocorallia</taxon>
        <taxon>Malacalcyonacea</taxon>
        <taxon>Plexauridae</taxon>
        <taxon>Paramuricea</taxon>
    </lineage>
</organism>
<evidence type="ECO:0000256" key="1">
    <source>
        <dbReference type="SAM" id="MobiDB-lite"/>
    </source>
</evidence>
<keyword evidence="3" id="KW-1185">Reference proteome</keyword>
<comment type="caution">
    <text evidence="2">The sequence shown here is derived from an EMBL/GenBank/DDBJ whole genome shotgun (WGS) entry which is preliminary data.</text>
</comment>
<dbReference type="SUPFAM" id="SSF57903">
    <property type="entry name" value="FYVE/PHD zinc finger"/>
    <property type="match status" value="1"/>
</dbReference>
<dbReference type="InterPro" id="IPR011011">
    <property type="entry name" value="Znf_FYVE_PHD"/>
</dbReference>
<dbReference type="InterPro" id="IPR013083">
    <property type="entry name" value="Znf_RING/FYVE/PHD"/>
</dbReference>
<feature type="compositionally biased region" description="Basic and acidic residues" evidence="1">
    <location>
        <begin position="330"/>
        <end position="342"/>
    </location>
</feature>
<accession>A0A7D9J4G5</accession>
<evidence type="ECO:0000313" key="3">
    <source>
        <dbReference type="Proteomes" id="UP001152795"/>
    </source>
</evidence>
<protein>
    <submittedName>
        <fullName evidence="2">Uncharacterized protein</fullName>
    </submittedName>
</protein>
<dbReference type="EMBL" id="CACRXK020011579">
    <property type="protein sequence ID" value="CAB4021706.1"/>
    <property type="molecule type" value="Genomic_DNA"/>
</dbReference>
<evidence type="ECO:0000313" key="2">
    <source>
        <dbReference type="EMBL" id="CAB4021706.1"/>
    </source>
</evidence>
<sequence length="779" mass="90143">MTKKVHQPTQQKASKRTRHIPKVFTPDDGKKKVYCLCQAEDNGFYLVCDSKQNGCLEYYHPACAGLKEIQSREVAVKYSNCSDGMSYICPLCVEKLGRMNWYTAADTYNQSSITSGKNKIVDSIVIPSQGEMKKYSSPSNQYKKDFPDSPACKLNWEISMDEKGSFFDNLGYKSDNGISNEQYDTEEQDTDGNCNSEEDFEIAAEDNLPIEEHELNTEPKEVDNENANSNHPEVKLFSHEPYGQKQDDGKVNELLSDASTDKEDKDTYHFHQYKNNVSVDGQDPELMLKRNDFKENSYCQEDGMPTRHSKHEIIKVKRHHKSDSEYDSSQSEHESDECESKQRMPVPLDTIRRLMDCPDLPKQNSFFLENLPKTSVFRISDDEWNKIRPTPEKPNTLRRPWTDIMARYMKESNDFCTFQFQRHYIAKENSRKRNTVIVFSAYGKCIFQDCSCTFELAMKRDDFAEKKIMVLYNGSVKHAAGERQSRFIQNEERKTMANKFHKGHDKPSKIYQELKDSLSTNSKASCIRTGCGNQPCTIRKIASEGRQQTQMDKDIVHSMIKVKDELIKEDNDRAMPPTYVKGFVHTISHFPLVVHMWTESQIRTWHHISHKDISYIDATGTIVKDYDDKRVLYYVLVVRHPKVGNPTLPVAEMITNDQSAYSIRTFLERFRRDEGLIFKGNVTIPRQLNSDYSKAIILATLKEFNGETLNDFLARAFKILQRKAELNDFKFMIPHVGCSHFMAIMHRKLKGIIKAKKEQMQPKIKISGIVLTCTVCHYW</sequence>